<dbReference type="PANTHER" id="PTHR40593:SF1">
    <property type="entry name" value="PENICILLIN-BINDING PROTEIN ACTIVATOR LPOB"/>
    <property type="match status" value="1"/>
</dbReference>
<keyword evidence="2" id="KW-1185">Reference proteome</keyword>
<proteinExistence type="predicted"/>
<dbReference type="Proteomes" id="UP000094313">
    <property type="component" value="Chromosome"/>
</dbReference>
<name>A0A1D7QD08_9SPHI</name>
<reference evidence="1 2" key="1">
    <citation type="submission" date="2016-08" db="EMBL/GenBank/DDBJ databases">
        <authorList>
            <person name="Seilhamer J.J."/>
        </authorList>
    </citation>
    <scope>NUCLEOTIDE SEQUENCE [LARGE SCALE GENOMIC DNA]</scope>
    <source>
        <strain evidence="1 2">DX4</strain>
    </source>
</reference>
<dbReference type="PROSITE" id="PS51257">
    <property type="entry name" value="PROKAR_LIPOPROTEIN"/>
    <property type="match status" value="1"/>
</dbReference>
<dbReference type="Gene3D" id="3.40.50.10610">
    <property type="entry name" value="ABC-type transport auxiliary lipoprotein component"/>
    <property type="match status" value="1"/>
</dbReference>
<protein>
    <submittedName>
        <fullName evidence="1">Penicillin-binding protein activator LpoB</fullName>
    </submittedName>
</protein>
<dbReference type="InterPro" id="IPR014094">
    <property type="entry name" value="LpoB"/>
</dbReference>
<dbReference type="GO" id="GO:0031241">
    <property type="term" value="C:periplasmic side of cell outer membrane"/>
    <property type="evidence" value="ECO:0007669"/>
    <property type="project" value="TreeGrafter"/>
</dbReference>
<dbReference type="KEGG" id="psty:BFS30_04960"/>
<dbReference type="GO" id="GO:0030234">
    <property type="term" value="F:enzyme regulator activity"/>
    <property type="evidence" value="ECO:0007669"/>
    <property type="project" value="TreeGrafter"/>
</dbReference>
<dbReference type="OrthoDB" id="9803653at2"/>
<organism evidence="1 2">
    <name type="scientific">Pedobacter steynii</name>
    <dbReference type="NCBI Taxonomy" id="430522"/>
    <lineage>
        <taxon>Bacteria</taxon>
        <taxon>Pseudomonadati</taxon>
        <taxon>Bacteroidota</taxon>
        <taxon>Sphingobacteriia</taxon>
        <taxon>Sphingobacteriales</taxon>
        <taxon>Sphingobacteriaceae</taxon>
        <taxon>Pedobacter</taxon>
    </lineage>
</organism>
<dbReference type="EMBL" id="CP017141">
    <property type="protein sequence ID" value="AOM76562.1"/>
    <property type="molecule type" value="Genomic_DNA"/>
</dbReference>
<dbReference type="Pfam" id="PF13036">
    <property type="entry name" value="LpoB"/>
    <property type="match status" value="1"/>
</dbReference>
<dbReference type="AlphaFoldDB" id="A0A1D7QD08"/>
<accession>A0A1D7QD08</accession>
<evidence type="ECO:0000313" key="2">
    <source>
        <dbReference type="Proteomes" id="UP000094313"/>
    </source>
</evidence>
<dbReference type="PANTHER" id="PTHR40593">
    <property type="entry name" value="PENICILLIN-BINDING PROTEIN ACTIVATOR LPOB"/>
    <property type="match status" value="1"/>
</dbReference>
<dbReference type="GO" id="GO:0009252">
    <property type="term" value="P:peptidoglycan biosynthetic process"/>
    <property type="evidence" value="ECO:0007669"/>
    <property type="project" value="TreeGrafter"/>
</dbReference>
<evidence type="ECO:0000313" key="1">
    <source>
        <dbReference type="EMBL" id="AOM76562.1"/>
    </source>
</evidence>
<sequence length="198" mass="22172">MQFKKIITIAAIAVSGMMVISSCSRQVTRVNTDEAIDVSGNWNNTDSRLVAQEMTQNILGGKWLPNHLEGKQGKKPVVVVGAVNNKSHEHIDAETFVKDVEQSFIQSDRVRLVQGGKKREELRAEKADQQDNATVSTMKKFGLENGADYILQGSINSIVDSHKRKKVVYYQVNLELTNIQTNEVVWIGDKKIAKYVKN</sequence>
<gene>
    <name evidence="1" type="ORF">BFS30_04960</name>
</gene>
<dbReference type="RefSeq" id="WP_069378258.1">
    <property type="nucleotide sequence ID" value="NZ_CP017141.1"/>
</dbReference>